<evidence type="ECO:0000256" key="1">
    <source>
        <dbReference type="ARBA" id="ARBA00022690"/>
    </source>
</evidence>
<evidence type="ECO:0000256" key="3">
    <source>
        <dbReference type="ARBA" id="ARBA00023157"/>
    </source>
</evidence>
<keyword evidence="2" id="KW-0722">Serine protease inhibitor</keyword>
<dbReference type="Proteomes" id="UP000050791">
    <property type="component" value="Unassembled WGS sequence"/>
</dbReference>
<evidence type="ECO:0000313" key="5">
    <source>
        <dbReference type="Proteomes" id="UP000050791"/>
    </source>
</evidence>
<keyword evidence="1" id="KW-0646">Protease inhibitor</keyword>
<feature type="domain" description="BPTI/Kunitz inhibitor" evidence="4">
    <location>
        <begin position="1062"/>
        <end position="1117"/>
    </location>
</feature>
<feature type="domain" description="BPTI/Kunitz inhibitor" evidence="4">
    <location>
        <begin position="945"/>
        <end position="995"/>
    </location>
</feature>
<accession>A0AA85B836</accession>
<evidence type="ECO:0000256" key="2">
    <source>
        <dbReference type="ARBA" id="ARBA00022900"/>
    </source>
</evidence>
<dbReference type="SMART" id="SM00131">
    <property type="entry name" value="KU"/>
    <property type="match status" value="10"/>
</dbReference>
<organism evidence="5 6">
    <name type="scientific">Schistosoma mattheei</name>
    <dbReference type="NCBI Taxonomy" id="31246"/>
    <lineage>
        <taxon>Eukaryota</taxon>
        <taxon>Metazoa</taxon>
        <taxon>Spiralia</taxon>
        <taxon>Lophotrochozoa</taxon>
        <taxon>Platyhelminthes</taxon>
        <taxon>Trematoda</taxon>
        <taxon>Digenea</taxon>
        <taxon>Strigeidida</taxon>
        <taxon>Schistosomatoidea</taxon>
        <taxon>Schistosomatidae</taxon>
        <taxon>Schistosoma</taxon>
    </lineage>
</organism>
<dbReference type="FunFam" id="4.10.410.10:FF:000020">
    <property type="entry name" value="Collagen, type VI, alpha 3"/>
    <property type="match status" value="2"/>
</dbReference>
<feature type="domain" description="BPTI/Kunitz inhibitor" evidence="4">
    <location>
        <begin position="730"/>
        <end position="782"/>
    </location>
</feature>
<dbReference type="PANTHER" id="PTHR10083:SF328">
    <property type="entry name" value="TISSUE FACTOR PATHWAY INHIBITOR"/>
    <property type="match status" value="1"/>
</dbReference>
<feature type="domain" description="BPTI/Kunitz inhibitor" evidence="4">
    <location>
        <begin position="1317"/>
        <end position="1368"/>
    </location>
</feature>
<dbReference type="PROSITE" id="PS50279">
    <property type="entry name" value="BPTI_KUNITZ_2"/>
    <property type="match status" value="8"/>
</dbReference>
<keyword evidence="3" id="KW-1015">Disulfide bond</keyword>
<feature type="domain" description="BPTI/Kunitz inhibitor" evidence="4">
    <location>
        <begin position="586"/>
        <end position="648"/>
    </location>
</feature>
<evidence type="ECO:0000259" key="4">
    <source>
        <dbReference type="PROSITE" id="PS50279"/>
    </source>
</evidence>
<dbReference type="GO" id="GO:0004867">
    <property type="term" value="F:serine-type endopeptidase inhibitor activity"/>
    <property type="evidence" value="ECO:0007669"/>
    <property type="project" value="UniProtKB-KW"/>
</dbReference>
<name>A0AA85B836_9TREM</name>
<dbReference type="CDD" id="cd00109">
    <property type="entry name" value="Kunitz-type"/>
    <property type="match status" value="6"/>
</dbReference>
<dbReference type="InterPro" id="IPR036179">
    <property type="entry name" value="Ig-like_dom_sf"/>
</dbReference>
<dbReference type="WBParaSite" id="SMTH1_38410.1">
    <property type="protein sequence ID" value="SMTH1_38410.1"/>
    <property type="gene ID" value="SMTH1_38410"/>
</dbReference>
<proteinExistence type="predicted"/>
<dbReference type="PANTHER" id="PTHR10083">
    <property type="entry name" value="KUNITZ-TYPE PROTEASE INHIBITOR-RELATED"/>
    <property type="match status" value="1"/>
</dbReference>
<feature type="domain" description="BPTI/Kunitz inhibitor" evidence="4">
    <location>
        <begin position="531"/>
        <end position="575"/>
    </location>
</feature>
<dbReference type="PROSITE" id="PS00280">
    <property type="entry name" value="BPTI_KUNITZ_1"/>
    <property type="match status" value="4"/>
</dbReference>
<dbReference type="GO" id="GO:0005615">
    <property type="term" value="C:extracellular space"/>
    <property type="evidence" value="ECO:0007669"/>
    <property type="project" value="TreeGrafter"/>
</dbReference>
<dbReference type="SUPFAM" id="SSF48726">
    <property type="entry name" value="Immunoglobulin"/>
    <property type="match status" value="1"/>
</dbReference>
<dbReference type="SUPFAM" id="SSF57362">
    <property type="entry name" value="BPTI-like"/>
    <property type="match status" value="10"/>
</dbReference>
<dbReference type="InterPro" id="IPR036880">
    <property type="entry name" value="Kunitz_BPTI_sf"/>
</dbReference>
<dbReference type="InterPro" id="IPR050098">
    <property type="entry name" value="TFPI/VKTCI-like"/>
</dbReference>
<feature type="domain" description="BPTI/Kunitz inhibitor" evidence="4">
    <location>
        <begin position="400"/>
        <end position="460"/>
    </location>
</feature>
<dbReference type="InterPro" id="IPR002223">
    <property type="entry name" value="Kunitz_BPTI"/>
</dbReference>
<reference evidence="6" key="1">
    <citation type="submission" date="2023-11" db="UniProtKB">
        <authorList>
            <consortium name="WormBaseParasite"/>
        </authorList>
    </citation>
    <scope>IDENTIFICATION</scope>
</reference>
<dbReference type="PRINTS" id="PR00759">
    <property type="entry name" value="BASICPTASE"/>
</dbReference>
<dbReference type="Gene3D" id="4.10.410.10">
    <property type="entry name" value="Pancreatic trypsin inhibitor Kunitz domain"/>
    <property type="match status" value="10"/>
</dbReference>
<feature type="domain" description="BPTI/Kunitz inhibitor" evidence="4">
    <location>
        <begin position="1261"/>
        <end position="1311"/>
    </location>
</feature>
<sequence length="1835" mass="209970">MFTIIEQIFKVKNIIILSWTVEEILCKSLWYHNLVIIEINFINRNKFNLICILILILGCWYVKTASVKNDDSNDVETSESSEVTNTLEYEGKEDEVGEQDKVTEEIDFNSIELYNSSADEETQLEPLNQNQVEIPTNGSNDNEEIITALHIKSSNFENENEIVITESSESQPLLNTITEETLSLVTTDNNLDVLSPNTDDHIPSNHSIETDESFYTEYMLESNDIVEIPGQSQEHVGVTEEILGNKNETIPDKLGELEGTDQKLNQTTIVPEVFTNEMEVSANTDKSSSALSKQDIKVTEILTDNISLSSSLHNDTNTSAHEKLSVVKFKRLDRKMLSISKNKNCAKLTDMEIKHQGGWYYNPTEMQCQYTSDCIINDNYFETKNECAETCEYWRGTARCLAPPQAGHFHCSAVNTEKTIRPILMVYFDKVSGKCRWFTYYGCGGSANRFTSITECEDTCGNKIADKIVLVANQLCQVAPTTQLFPQWSRIEMDTWSEIGQDGQFFSKETSEPILFDNLTYIDAMRIEPECSNVGQHESRWYLDVETNQCQEFAYSHCGGSSNNFLTRADCEQFCGAAKPDISTICKLKPSFGECTGYKTMWYYDPNWVMNMDGQDHYLIGGCRQFNYSGCGGNSNRFPTQAACELTCQFNTKVELQINIDPVEQLDNVTTQYELNRNKDNNQPTIVITESNKTIHNNLVKNMIKLTLMNIDLEPCRRHPVFGFCRPLNCSEEHRRNQTCHFLNFQRWFFNAHTSNCEAYSYSGCGASENTFDDAQACQAACKARIVRPDRDQRCDSNPHIKKCYTLSVSGNQQDVSSEKDVIAFHFSMSSATCKAFHLNTKRPGCSMEQYFPNGYDCLRECVKSSPNEKHLQNRCFARKTHVMWNCTDQSIKTYRWSYLPEINQCVRFSECTNPDQIIEQPGNNFASRSECETTCMASSFEEVCQLPKDPGPCTSFQTRYFYDSNTSKCRVFLYGGCLGNFNRFLSRKECELACSQFSTHILSTSNHTKSQQSLVEETLVDYDESPPLSAQVFEKMKQITQHHTDRYPWDICLDSHSYGTCSLPGGQYQTTSEYPYVPLTRYYYDRRLGQCQPYTYTGCGARGNHFDTLEKCQTVCENRLKNPKFARCHFDKPITKCPGKSEFQIPHKKFSFRLRRTSQWLGVWQARTGNLPEGVYATRSACQYHCLPKPPRGTDTQNVCHMNPIVTVPFGCNAMVTRWYFEPRETQCRSYITCPQYGNNFPSHKACQDICTPGRPIDVCRLPYDHGGCSNFEKRWYYDMHKRMCLPFTYGGCFGNSNRFLTKAECEGFCMGKDVCRLPLQKNSTDTSYPERFYYDHSRKQCLPFRFTGLLAHGNNFPSLSACNATCIYVPDIEVIAEKIMLSSNLNTDKKSEESNKTLIQASSMENPTNTQQMTDESTSINVHRLPNDNKNILSEKFPCLPFITSSQYDNMDRHTFCNSEDIIHELGYRFQVTSSVQVTDEIIDGICVPILVPICLNEPKRLYGQLNIYESQMIGRVFKTEAECEATCLLKSRFKRSIIIKEKSFNTTKNVHQLLSTILDRKSKSLGGLNDLVYPTLNYKMITNKRYNNIFHAVTHFFNQSNFKKTLTLEVLENEQIKLPCWVVSQNKPYVQWIHILSGKRYPVTVHHHSKDTNIWISHLLLQNTKNQLHTGGWVCEASDLETTDYAKATMILNVVSIQPNKILAMRSQNAVSLHDTIMVPKDGLVFLSCPHNQYLGDTIWKKNKEEIFQATSEYLIIQQANPEIHTGIWICGINYDNTFIELYKFNISVGYPPELQKTNTNSFESISLHSLTCPINTQANQQDILSGLNVSI</sequence>
<dbReference type="InterPro" id="IPR020901">
    <property type="entry name" value="Prtase_inh_Kunz-CS"/>
</dbReference>
<evidence type="ECO:0000313" key="6">
    <source>
        <dbReference type="WBParaSite" id="SMTH1_38410.1"/>
    </source>
</evidence>
<dbReference type="Pfam" id="PF00014">
    <property type="entry name" value="Kunitz_BPTI"/>
    <property type="match status" value="9"/>
</dbReference>
<protein>
    <recommendedName>
        <fullName evidence="4">BPTI/Kunitz inhibitor domain-containing protein</fullName>
    </recommendedName>
</protein>